<keyword evidence="3" id="KW-1185">Reference proteome</keyword>
<accession>A0AAV7Q749</accession>
<protein>
    <submittedName>
        <fullName evidence="2">Uncharacterized protein</fullName>
    </submittedName>
</protein>
<dbReference type="AlphaFoldDB" id="A0AAV7Q749"/>
<dbReference type="Proteomes" id="UP001066276">
    <property type="component" value="Chromosome 6"/>
</dbReference>
<evidence type="ECO:0000313" key="2">
    <source>
        <dbReference type="EMBL" id="KAJ1135401.1"/>
    </source>
</evidence>
<organism evidence="2 3">
    <name type="scientific">Pleurodeles waltl</name>
    <name type="common">Iberian ribbed newt</name>
    <dbReference type="NCBI Taxonomy" id="8319"/>
    <lineage>
        <taxon>Eukaryota</taxon>
        <taxon>Metazoa</taxon>
        <taxon>Chordata</taxon>
        <taxon>Craniata</taxon>
        <taxon>Vertebrata</taxon>
        <taxon>Euteleostomi</taxon>
        <taxon>Amphibia</taxon>
        <taxon>Batrachia</taxon>
        <taxon>Caudata</taxon>
        <taxon>Salamandroidea</taxon>
        <taxon>Salamandridae</taxon>
        <taxon>Pleurodelinae</taxon>
        <taxon>Pleurodeles</taxon>
    </lineage>
</organism>
<dbReference type="EMBL" id="JANPWB010000010">
    <property type="protein sequence ID" value="KAJ1135401.1"/>
    <property type="molecule type" value="Genomic_DNA"/>
</dbReference>
<evidence type="ECO:0000256" key="1">
    <source>
        <dbReference type="SAM" id="MobiDB-lite"/>
    </source>
</evidence>
<name>A0AAV7Q749_PLEWA</name>
<sequence>MRDLWELEDSSMEEINEEQLIGRLESEDVVARVYQAPLAVRSSEGIAKYKCEDIYLAAPVTDILSTRPLHRFRETVHTESSDTGVAGRRERPGFRINGATETMGDNPQEGAKALAERHKAGLDVDVCRRQQSRIEDLLKIFRDTGVKQAWQ</sequence>
<proteinExistence type="predicted"/>
<gene>
    <name evidence="2" type="ORF">NDU88_001841</name>
</gene>
<evidence type="ECO:0000313" key="3">
    <source>
        <dbReference type="Proteomes" id="UP001066276"/>
    </source>
</evidence>
<comment type="caution">
    <text evidence="2">The sequence shown here is derived from an EMBL/GenBank/DDBJ whole genome shotgun (WGS) entry which is preliminary data.</text>
</comment>
<reference evidence="2" key="1">
    <citation type="journal article" date="2022" name="bioRxiv">
        <title>Sequencing and chromosome-scale assembly of the giantPleurodeles waltlgenome.</title>
        <authorList>
            <person name="Brown T."/>
            <person name="Elewa A."/>
            <person name="Iarovenko S."/>
            <person name="Subramanian E."/>
            <person name="Araus A.J."/>
            <person name="Petzold A."/>
            <person name="Susuki M."/>
            <person name="Suzuki K.-i.T."/>
            <person name="Hayashi T."/>
            <person name="Toyoda A."/>
            <person name="Oliveira C."/>
            <person name="Osipova E."/>
            <person name="Leigh N.D."/>
            <person name="Simon A."/>
            <person name="Yun M.H."/>
        </authorList>
    </citation>
    <scope>NUCLEOTIDE SEQUENCE</scope>
    <source>
        <strain evidence="2">20211129_DDA</strain>
        <tissue evidence="2">Liver</tissue>
    </source>
</reference>
<feature type="region of interest" description="Disordered" evidence="1">
    <location>
        <begin position="75"/>
        <end position="109"/>
    </location>
</feature>